<feature type="signal peptide" evidence="2">
    <location>
        <begin position="1"/>
        <end position="17"/>
    </location>
</feature>
<dbReference type="SMART" id="SM00289">
    <property type="entry name" value="WR1"/>
    <property type="match status" value="3"/>
</dbReference>
<dbReference type="InterPro" id="IPR006150">
    <property type="entry name" value="Cys_repeat_1"/>
</dbReference>
<protein>
    <recommendedName>
        <fullName evidence="5">WAP domain-containing protein</fullName>
    </recommendedName>
</protein>
<evidence type="ECO:0000313" key="3">
    <source>
        <dbReference type="EMBL" id="KHN83140.1"/>
    </source>
</evidence>
<name>A0A0B2VQ36_TOXCA</name>
<keyword evidence="4" id="KW-1185">Reference proteome</keyword>
<evidence type="ECO:0008006" key="5">
    <source>
        <dbReference type="Google" id="ProtNLM"/>
    </source>
</evidence>
<sequence>MHPTILPLLLSICLTIAKESIPYCPNAQKPKVNADGSVLQCLPGQKEICGKGYSCYFSGFNYQCCPSDEDDDNGASLECPVPAFTVLGNDGSAIRCDLRSRPCPQKSMFCTNIGTEMICCEGTASHEASEVEVTAKGDAEHIEPDIDCPTGSFTILDHNGRTIRCDDKACTENGRFCHEKHGVTICCERSDKLITKDERSSKYQDEDQHSAQNPLKYMPPTTGKFSSGSSSSVLASSLLSIRSDKLHKLNYFDGTAKLKQHKQPSRTPDSFIADRNMKTSSTSNSSHGINQPSILLTETSQDATTTSSPNELSTYESPSPDPTANRSIVADDSFASSTETPDISNALSTLEPSRLRTSSEEREKVRGVPLGNGVGVVPTETIRYTPHSAGGYAVSRVFSVKTALSHEDAREYARRYLLRQIRNGWPYNDRYYTSAGMNADRIPMPDAHVVFQSE</sequence>
<dbReference type="STRING" id="6265.A0A0B2VQ36"/>
<feature type="compositionally biased region" description="Basic and acidic residues" evidence="1">
    <location>
        <begin position="353"/>
        <end position="364"/>
    </location>
</feature>
<feature type="compositionally biased region" description="Basic and acidic residues" evidence="1">
    <location>
        <begin position="197"/>
        <end position="209"/>
    </location>
</feature>
<proteinExistence type="predicted"/>
<dbReference type="Proteomes" id="UP000031036">
    <property type="component" value="Unassembled WGS sequence"/>
</dbReference>
<dbReference type="OMA" id="GYSCYFS"/>
<feature type="region of interest" description="Disordered" evidence="1">
    <location>
        <begin position="197"/>
        <end position="229"/>
    </location>
</feature>
<dbReference type="EMBL" id="JPKZ01001215">
    <property type="protein sequence ID" value="KHN83140.1"/>
    <property type="molecule type" value="Genomic_DNA"/>
</dbReference>
<accession>A0A0B2VQ36</accession>
<keyword evidence="2" id="KW-0732">Signal</keyword>
<comment type="caution">
    <text evidence="3">The sequence shown here is derived from an EMBL/GenBank/DDBJ whole genome shotgun (WGS) entry which is preliminary data.</text>
</comment>
<evidence type="ECO:0000256" key="2">
    <source>
        <dbReference type="SAM" id="SignalP"/>
    </source>
</evidence>
<gene>
    <name evidence="3" type="ORF">Tcan_15918</name>
</gene>
<dbReference type="OrthoDB" id="5837254at2759"/>
<evidence type="ECO:0000256" key="1">
    <source>
        <dbReference type="SAM" id="MobiDB-lite"/>
    </source>
</evidence>
<organism evidence="3 4">
    <name type="scientific">Toxocara canis</name>
    <name type="common">Canine roundworm</name>
    <dbReference type="NCBI Taxonomy" id="6265"/>
    <lineage>
        <taxon>Eukaryota</taxon>
        <taxon>Metazoa</taxon>
        <taxon>Ecdysozoa</taxon>
        <taxon>Nematoda</taxon>
        <taxon>Chromadorea</taxon>
        <taxon>Rhabditida</taxon>
        <taxon>Spirurina</taxon>
        <taxon>Ascaridomorpha</taxon>
        <taxon>Ascaridoidea</taxon>
        <taxon>Toxocaridae</taxon>
        <taxon>Toxocara</taxon>
    </lineage>
</organism>
<reference evidence="3 4" key="1">
    <citation type="submission" date="2014-11" db="EMBL/GenBank/DDBJ databases">
        <title>Genetic blueprint of the zoonotic pathogen Toxocara canis.</title>
        <authorList>
            <person name="Zhu X.-Q."/>
            <person name="Korhonen P.K."/>
            <person name="Cai H."/>
            <person name="Young N.D."/>
            <person name="Nejsum P."/>
            <person name="von Samson-Himmelstjerna G."/>
            <person name="Boag P.R."/>
            <person name="Tan P."/>
            <person name="Li Q."/>
            <person name="Min J."/>
            <person name="Yang Y."/>
            <person name="Wang X."/>
            <person name="Fang X."/>
            <person name="Hall R.S."/>
            <person name="Hofmann A."/>
            <person name="Sternberg P.W."/>
            <person name="Jex A.R."/>
            <person name="Gasser R.B."/>
        </authorList>
    </citation>
    <scope>NUCLEOTIDE SEQUENCE [LARGE SCALE GENOMIC DNA]</scope>
    <source>
        <strain evidence="3">PN_DK_2014</strain>
    </source>
</reference>
<feature type="compositionally biased region" description="Polar residues" evidence="1">
    <location>
        <begin position="278"/>
        <end position="326"/>
    </location>
</feature>
<evidence type="ECO:0000313" key="4">
    <source>
        <dbReference type="Proteomes" id="UP000031036"/>
    </source>
</evidence>
<dbReference type="Pfam" id="PF14625">
    <property type="entry name" value="Lustrin_cystein"/>
    <property type="match status" value="1"/>
</dbReference>
<dbReference type="InterPro" id="IPR028150">
    <property type="entry name" value="Lustrin_cystein"/>
</dbReference>
<feature type="chain" id="PRO_5002095546" description="WAP domain-containing protein" evidence="2">
    <location>
        <begin position="18"/>
        <end position="454"/>
    </location>
</feature>
<feature type="region of interest" description="Disordered" evidence="1">
    <location>
        <begin position="257"/>
        <end position="364"/>
    </location>
</feature>
<feature type="compositionally biased region" description="Polar residues" evidence="1">
    <location>
        <begin position="334"/>
        <end position="351"/>
    </location>
</feature>
<dbReference type="AlphaFoldDB" id="A0A0B2VQ36"/>